<evidence type="ECO:0000256" key="13">
    <source>
        <dbReference type="SAM" id="MobiDB-lite"/>
    </source>
</evidence>
<dbReference type="GO" id="GO:0005524">
    <property type="term" value="F:ATP binding"/>
    <property type="evidence" value="ECO:0007669"/>
    <property type="project" value="UniProtKB-KW"/>
</dbReference>
<evidence type="ECO:0000256" key="9">
    <source>
        <dbReference type="ARBA" id="ARBA00022777"/>
    </source>
</evidence>
<feature type="compositionally biased region" description="Low complexity" evidence="13">
    <location>
        <begin position="456"/>
        <end position="469"/>
    </location>
</feature>
<dbReference type="Gene3D" id="3.10.20.90">
    <property type="entry name" value="Phosphatidylinositol 3-kinase Catalytic Subunit, Chain A, domain 1"/>
    <property type="match status" value="2"/>
</dbReference>
<feature type="region of interest" description="Disordered" evidence="13">
    <location>
        <begin position="1763"/>
        <end position="1806"/>
    </location>
</feature>
<feature type="compositionally biased region" description="Polar residues" evidence="13">
    <location>
        <begin position="1796"/>
        <end position="1806"/>
    </location>
</feature>
<comment type="subcellular location">
    <subcellularLocation>
        <location evidence="2">Cytoplasm</location>
    </subcellularLocation>
</comment>
<evidence type="ECO:0000256" key="3">
    <source>
        <dbReference type="ARBA" id="ARBA00012513"/>
    </source>
</evidence>
<feature type="region of interest" description="Disordered" evidence="13">
    <location>
        <begin position="1190"/>
        <end position="1351"/>
    </location>
</feature>
<evidence type="ECO:0000256" key="10">
    <source>
        <dbReference type="ARBA" id="ARBA00022840"/>
    </source>
</evidence>
<dbReference type="InParanoid" id="A0A3Q1EB02"/>
<dbReference type="Pfam" id="PF24889">
    <property type="entry name" value="CCTL2_WNK"/>
    <property type="match status" value="1"/>
</dbReference>
<feature type="region of interest" description="Disordered" evidence="13">
    <location>
        <begin position="1367"/>
        <end position="1389"/>
    </location>
</feature>
<feature type="compositionally biased region" description="Low complexity" evidence="13">
    <location>
        <begin position="1445"/>
        <end position="1457"/>
    </location>
</feature>
<reference evidence="15" key="1">
    <citation type="submission" date="2025-08" db="UniProtKB">
        <authorList>
            <consortium name="Ensembl"/>
        </authorList>
    </citation>
    <scope>IDENTIFICATION</scope>
</reference>
<comment type="catalytic activity">
    <reaction evidence="11">
        <text>L-threonyl-[protein] + ATP = O-phospho-L-threonyl-[protein] + ADP + H(+)</text>
        <dbReference type="Rhea" id="RHEA:46608"/>
        <dbReference type="Rhea" id="RHEA-COMP:11060"/>
        <dbReference type="Rhea" id="RHEA-COMP:11605"/>
        <dbReference type="ChEBI" id="CHEBI:15378"/>
        <dbReference type="ChEBI" id="CHEBI:30013"/>
        <dbReference type="ChEBI" id="CHEBI:30616"/>
        <dbReference type="ChEBI" id="CHEBI:61977"/>
        <dbReference type="ChEBI" id="CHEBI:456216"/>
        <dbReference type="EC" id="2.7.11.1"/>
    </reaction>
</comment>
<feature type="compositionally biased region" description="Polar residues" evidence="13">
    <location>
        <begin position="1262"/>
        <end position="1272"/>
    </location>
</feature>
<dbReference type="GeneTree" id="ENSGT00940000155474"/>
<feature type="domain" description="Protein kinase" evidence="14">
    <location>
        <begin position="1"/>
        <end position="256"/>
    </location>
</feature>
<protein>
    <recommendedName>
        <fullName evidence="3">non-specific serine/threonine protein kinase</fullName>
        <ecNumber evidence="3">2.7.11.1</ecNumber>
    </recommendedName>
</protein>
<feature type="compositionally biased region" description="Low complexity" evidence="13">
    <location>
        <begin position="1870"/>
        <end position="1880"/>
    </location>
</feature>
<feature type="region of interest" description="Disordered" evidence="13">
    <location>
        <begin position="1"/>
        <end position="40"/>
    </location>
</feature>
<evidence type="ECO:0000256" key="7">
    <source>
        <dbReference type="ARBA" id="ARBA00022679"/>
    </source>
</evidence>
<reference evidence="15" key="2">
    <citation type="submission" date="2025-09" db="UniProtKB">
        <authorList>
            <consortium name="Ensembl"/>
        </authorList>
    </citation>
    <scope>IDENTIFICATION</scope>
</reference>
<feature type="region of interest" description="Disordered" evidence="13">
    <location>
        <begin position="1858"/>
        <end position="1893"/>
    </location>
</feature>
<feature type="region of interest" description="Disordered" evidence="13">
    <location>
        <begin position="979"/>
        <end position="1013"/>
    </location>
</feature>
<feature type="region of interest" description="Disordered" evidence="13">
    <location>
        <begin position="1666"/>
        <end position="1716"/>
    </location>
</feature>
<feature type="compositionally biased region" description="Low complexity" evidence="13">
    <location>
        <begin position="1782"/>
        <end position="1794"/>
    </location>
</feature>
<feature type="compositionally biased region" description="Polar residues" evidence="13">
    <location>
        <begin position="873"/>
        <end position="886"/>
    </location>
</feature>
<dbReference type="PANTHER" id="PTHR13902">
    <property type="entry name" value="SERINE/THREONINE-PROTEIN KINASE WNK WITH NO LYSINE -RELATED"/>
    <property type="match status" value="1"/>
</dbReference>
<feature type="compositionally biased region" description="Basic and acidic residues" evidence="13">
    <location>
        <begin position="28"/>
        <end position="40"/>
    </location>
</feature>
<sequence>MRYKMTKARNKMTKMRQTKNKKRKKRRLQSDRKLSKSERQRFKEEAGMLKGLQHPNIVRFYDSWEGPCKGKKCIVLVTELMTSGTLKTYLKRFKVMKIKVLRSWCRQILKGLHFLHTRAPPIIHRDLKCDNIFITGPTGSVKIGDLGLATLKRASFAKSVIGTPEFMAPEMYEEKYDESVDVYAFGMCMLEMATSEYPYSECQNAAQIYRRVTSGVKPASFDKVAIPEVKEIIEGCIRTNKDERYAIKILLNHAFFQEETGVRVELAEEDDGEMIAIKLWLRIEDVKKLKGKYKDNEAIEFSFDLNKDVPEDVAQEMVESGYVAEGDHKTMAKAIKDRVSLIRRKREQRQLVREEQEKRKLEAEQQQLQQQQQQQQQQQETLKAETEETEVEQKQLHYQQTGISHTSEGGVDSGQGSSVFSSDSPHLGQLTMSYSCPPSTQPPSQPQTPYPPTPSATPQQHPGYQPQQPMVSDGGAGGNIPLPEPPTIFFPSIPERPISFSPPPTGPPKAYNTQRRKSTSILEAHTRHFQPAYTRYGSSLHPFSGMEGVEPPSLFMVNPGFAAAAQRLGVGEPLHLPGQSDPSLYGYKDMRAEHEEAVRRLSLNQAALLDHYEAMAYGGYPMTAHQLGHLSFHQQRQAAAAAASLGFDPGPPSQPGFLHPHIMQRMSTHSPVPPPLPPMSASTGGSVSSTSADGCYPPQHASSSSFPISAPPVMADAPPSTGSVFEFHLAAAAAAAAAAGDPSLLASRLYRARRSSMDLPLEDNTAAGSGGSGTYSRLQPVTEELYTYISPELPLPPGSLLLHHTGVKDRSPEPSSDSLASSDAGEFQSPPPPPLNPSFDSSAAQSIPRSSSSVLYDSSGGALQIDPQGHPPSVQNFLPPTPSSELQLGGGSSAQLESLIQNAWAWHGGVVPAQPDMTYHESLLAMQAANATLVQSLDLTTTYRALVSLIIFHICVALSHLVPVLFLLSYSFLSGHSETSGLSDGNEGGGGRHEGRSTKRHQRRSVRSRSRHEKISKAKLNVLNISNRGDRVAECQLETHNRKMVTFRFDLDGDNPEEIAQIMVQSEFILESERESFIEQVREVIENADAKGLERDTNSQMAGDTAQQIPAISTPMPDIPSSATAQVVHSAGRRFIVSPVPEARLKEQMFPTSPSPAPAPMVETGLALSQSAGAISLQQAFSELRQNRNQFDAGPSTAPASIHSSHPPLQPAAASVPPQSSTVPPAVEATAGLVPSNLNQSQPPTVPAVTATSLPSTLPPASVSSIPPSMLTSPPPSQAVPFVSSPPSSTLVAGELSSDHPSVCPTSSSTPSLSSSVIPTTAIPGPQLAPSAASHPAPAPSSSPAAGLLPVTTNVPSVQPTLVHSQPQTAALPGQTHTHCGECDSQGKPDDIQALDKKLRSLFMDLGGGVPSTQGDSLAGDPASGPSVPGTSSPIGPSNSPQPPSSLALGSLGSPVPMQGPGTPISTPAQTGKLKNMLLMRFCVYSQQPLEDLDAQLRRALSPETVPVSSHTQVSVFCLKYVYIICLPVPFSLEEDAASSKVPPPTGGIKLGRFQVSLAPEGPAVQRPACTESSSTTSSTSSSSSSSSSLSSPENTLHKDSSTPLRGGGGGQRGDVVDGPPQRTPGGSHQPSPFTSPCPSPKPTTTIGRFQVTTNAEARVGRFSVSRAQEQSLEPSQSPPPPAAQAANGPTSLPSLNNNSFNNCYMSSDNDSEFEDEDFKREVNRLREKHMREIQALHSRQKEEIDSLFTRLGKVPPAAVIPPVIALTGRRRRPAKSKSSKSSRTSSTHGSKSPLQPGSTLSAQSVPTMYPGQLALLAPGGLADSASSTLLQPLKPSPSSDNLCSAYTSEAALSVPSLCAPTPGRNDTESGLGQSQGGSQCLPPNMSAPHQRKGTFTDDLHKLVDNWARDAMNLSQGKRSAKQLQQAPAQGHSYEVTSLGRKYSAPSQLCPSSIGGSAHLPTNPTTATSLAARKGSLCHPPASSTPQQPPQFIHYTPTAAYSAQWSGPAHSLSAPHQAPTQPLLVSTSQPLGPYPTPQGQIPGQGPLQAFHLTNTLQKSVSNPGGPNLRTT</sequence>
<dbReference type="FunFam" id="1.10.510.10:FF:000006">
    <property type="entry name" value="Serine/threonine-protein kinase WNK1 isoform 2"/>
    <property type="match status" value="1"/>
</dbReference>
<dbReference type="PROSITE" id="PS00108">
    <property type="entry name" value="PROTEIN_KINASE_ST"/>
    <property type="match status" value="1"/>
</dbReference>
<feature type="compositionally biased region" description="Basic residues" evidence="13">
    <location>
        <begin position="998"/>
        <end position="1013"/>
    </location>
</feature>
<feature type="compositionally biased region" description="Low complexity" evidence="13">
    <location>
        <begin position="1684"/>
        <end position="1709"/>
    </location>
</feature>
<dbReference type="InterPro" id="IPR056865">
    <property type="entry name" value="CCTL2_WNK"/>
</dbReference>
<evidence type="ECO:0000256" key="5">
    <source>
        <dbReference type="ARBA" id="ARBA00022527"/>
    </source>
</evidence>
<feature type="region of interest" description="Disordered" evidence="13">
    <location>
        <begin position="1562"/>
        <end position="1647"/>
    </location>
</feature>
<dbReference type="FunFam" id="3.30.200.20:FF:000494">
    <property type="entry name" value="serine/threonine-protein kinase WNK2 isoform X2"/>
    <property type="match status" value="1"/>
</dbReference>
<feature type="region of interest" description="Disordered" evidence="13">
    <location>
        <begin position="379"/>
        <end position="513"/>
    </location>
</feature>
<dbReference type="InterPro" id="IPR050588">
    <property type="entry name" value="WNK_Ser-Thr_kinase"/>
</dbReference>
<dbReference type="Proteomes" id="UP000257200">
    <property type="component" value="Unplaced"/>
</dbReference>
<evidence type="ECO:0000313" key="15">
    <source>
        <dbReference type="Ensembl" id="ENSAPOP00000000558.1"/>
    </source>
</evidence>
<dbReference type="STRING" id="80966.ENSAPOP00000000558"/>
<feature type="compositionally biased region" description="Low complexity" evidence="13">
    <location>
        <begin position="407"/>
        <end position="424"/>
    </location>
</feature>
<dbReference type="InterPro" id="IPR024678">
    <property type="entry name" value="Kinase_OSR1/WNK_CCT"/>
</dbReference>
<dbReference type="InterPro" id="IPR011009">
    <property type="entry name" value="Kinase-like_dom_sf"/>
</dbReference>
<feature type="compositionally biased region" description="Low complexity" evidence="13">
    <location>
        <begin position="1329"/>
        <end position="1346"/>
    </location>
</feature>
<dbReference type="Ensembl" id="ENSAPOT00000016668.1">
    <property type="protein sequence ID" value="ENSAPOP00000000558.1"/>
    <property type="gene ID" value="ENSAPOG00000001774.1"/>
</dbReference>
<feature type="compositionally biased region" description="Basic and acidic residues" evidence="13">
    <location>
        <begin position="382"/>
        <end position="395"/>
    </location>
</feature>
<feature type="compositionally biased region" description="Low complexity" evidence="13">
    <location>
        <begin position="1301"/>
        <end position="1321"/>
    </location>
</feature>
<keyword evidence="8" id="KW-0547">Nucleotide-binding</keyword>
<feature type="compositionally biased region" description="Low complexity" evidence="13">
    <location>
        <begin position="813"/>
        <end position="824"/>
    </location>
</feature>
<dbReference type="InterPro" id="IPR008271">
    <property type="entry name" value="Ser/Thr_kinase_AS"/>
</dbReference>
<feature type="compositionally biased region" description="Low complexity" evidence="13">
    <location>
        <begin position="680"/>
        <end position="692"/>
    </location>
</feature>
<feature type="compositionally biased region" description="Basic residues" evidence="13">
    <location>
        <begin position="1769"/>
        <end position="1781"/>
    </location>
</feature>
<feature type="compositionally biased region" description="Low complexity" evidence="13">
    <location>
        <begin position="837"/>
        <end position="859"/>
    </location>
</feature>
<dbReference type="Gene3D" id="1.10.510.10">
    <property type="entry name" value="Transferase(Phosphotransferase) domain 1"/>
    <property type="match status" value="1"/>
</dbReference>
<feature type="region of interest" description="Disordered" evidence="13">
    <location>
        <begin position="1405"/>
        <end position="1469"/>
    </location>
</feature>
<dbReference type="GO" id="GO:0004674">
    <property type="term" value="F:protein serine/threonine kinase activity"/>
    <property type="evidence" value="ECO:0007669"/>
    <property type="project" value="UniProtKB-KW"/>
</dbReference>
<feature type="compositionally biased region" description="Polar residues" evidence="13">
    <location>
        <begin position="1429"/>
        <end position="1439"/>
    </location>
</feature>
<organism evidence="15 16">
    <name type="scientific">Acanthochromis polyacanthus</name>
    <name type="common">spiny chromis</name>
    <dbReference type="NCBI Taxonomy" id="80966"/>
    <lineage>
        <taxon>Eukaryota</taxon>
        <taxon>Metazoa</taxon>
        <taxon>Chordata</taxon>
        <taxon>Craniata</taxon>
        <taxon>Vertebrata</taxon>
        <taxon>Euteleostomi</taxon>
        <taxon>Actinopterygii</taxon>
        <taxon>Neopterygii</taxon>
        <taxon>Teleostei</taxon>
        <taxon>Neoteleostei</taxon>
        <taxon>Acanthomorphata</taxon>
        <taxon>Ovalentaria</taxon>
        <taxon>Pomacentridae</taxon>
        <taxon>Acanthochromis</taxon>
    </lineage>
</organism>
<dbReference type="FunFam" id="3.10.20.90:FF:000012">
    <property type="entry name" value="Serine/threonine-protein kinase WNK1 isoform 2"/>
    <property type="match status" value="1"/>
</dbReference>
<feature type="compositionally biased region" description="Basic residues" evidence="13">
    <location>
        <begin position="1"/>
        <end position="27"/>
    </location>
</feature>
<dbReference type="GO" id="GO:0005737">
    <property type="term" value="C:cytoplasm"/>
    <property type="evidence" value="ECO:0007669"/>
    <property type="project" value="UniProtKB-SubCell"/>
</dbReference>
<dbReference type="Pfam" id="PF00069">
    <property type="entry name" value="Pkinase"/>
    <property type="match status" value="1"/>
</dbReference>
<feature type="region of interest" description="Disordered" evidence="13">
    <location>
        <begin position="800"/>
        <end position="890"/>
    </location>
</feature>
<evidence type="ECO:0000256" key="2">
    <source>
        <dbReference type="ARBA" id="ARBA00004496"/>
    </source>
</evidence>
<keyword evidence="7" id="KW-0808">Transferase</keyword>
<dbReference type="SUPFAM" id="SSF56112">
    <property type="entry name" value="Protein kinase-like (PK-like)"/>
    <property type="match status" value="1"/>
</dbReference>
<keyword evidence="9" id="KW-0418">Kinase</keyword>
<feature type="compositionally biased region" description="Polar residues" evidence="13">
    <location>
        <begin position="397"/>
        <end position="406"/>
    </location>
</feature>
<dbReference type="PROSITE" id="PS50011">
    <property type="entry name" value="PROTEIN_KINASE_DOM"/>
    <property type="match status" value="1"/>
</dbReference>
<dbReference type="Pfam" id="PF12202">
    <property type="entry name" value="OSR1_C"/>
    <property type="match status" value="1"/>
</dbReference>
<proteinExistence type="predicted"/>
<evidence type="ECO:0000256" key="8">
    <source>
        <dbReference type="ARBA" id="ARBA00022741"/>
    </source>
</evidence>
<dbReference type="EC" id="2.7.11.1" evidence="3"/>
<evidence type="ECO:0000256" key="11">
    <source>
        <dbReference type="ARBA" id="ARBA00047899"/>
    </source>
</evidence>
<evidence type="ECO:0000256" key="12">
    <source>
        <dbReference type="ARBA" id="ARBA00048679"/>
    </source>
</evidence>
<evidence type="ECO:0000259" key="14">
    <source>
        <dbReference type="PROSITE" id="PS50011"/>
    </source>
</evidence>
<feature type="compositionally biased region" description="Pro residues" evidence="13">
    <location>
        <begin position="439"/>
        <end position="455"/>
    </location>
</feature>
<comment type="catalytic activity">
    <reaction evidence="12">
        <text>L-seryl-[protein] + ATP = O-phospho-L-seryl-[protein] + ADP + H(+)</text>
        <dbReference type="Rhea" id="RHEA:17989"/>
        <dbReference type="Rhea" id="RHEA-COMP:9863"/>
        <dbReference type="Rhea" id="RHEA-COMP:11604"/>
        <dbReference type="ChEBI" id="CHEBI:15378"/>
        <dbReference type="ChEBI" id="CHEBI:29999"/>
        <dbReference type="ChEBI" id="CHEBI:30616"/>
        <dbReference type="ChEBI" id="CHEBI:83421"/>
        <dbReference type="ChEBI" id="CHEBI:456216"/>
        <dbReference type="EC" id="2.7.11.1"/>
    </reaction>
</comment>
<accession>A0A3Q1EB02</accession>
<keyword evidence="4" id="KW-0963">Cytoplasm</keyword>
<evidence type="ECO:0000256" key="6">
    <source>
        <dbReference type="ARBA" id="ARBA00022553"/>
    </source>
</evidence>
<keyword evidence="16" id="KW-1185">Reference proteome</keyword>
<dbReference type="InterPro" id="IPR000719">
    <property type="entry name" value="Prot_kinase_dom"/>
</dbReference>
<keyword evidence="6" id="KW-0597">Phosphoprotein</keyword>
<feature type="region of interest" description="Disordered" evidence="13">
    <location>
        <begin position="667"/>
        <end position="703"/>
    </location>
</feature>
<dbReference type="SMART" id="SM00220">
    <property type="entry name" value="S_TKc"/>
    <property type="match status" value="1"/>
</dbReference>
<dbReference type="FunFam" id="3.10.20.90:FF:000007">
    <property type="entry name" value="Serine/threonine-protein kinase WNK1 isoform 1"/>
    <property type="match status" value="1"/>
</dbReference>
<comment type="cofactor">
    <cofactor evidence="1">
        <name>Mg(2+)</name>
        <dbReference type="ChEBI" id="CHEBI:18420"/>
    </cofactor>
</comment>
<evidence type="ECO:0000256" key="4">
    <source>
        <dbReference type="ARBA" id="ARBA00022490"/>
    </source>
</evidence>
<keyword evidence="10" id="KW-0067">ATP-binding</keyword>
<evidence type="ECO:0000313" key="16">
    <source>
        <dbReference type="Proteomes" id="UP000257200"/>
    </source>
</evidence>
<evidence type="ECO:0000256" key="1">
    <source>
        <dbReference type="ARBA" id="ARBA00001946"/>
    </source>
</evidence>
<keyword evidence="5" id="KW-0723">Serine/threonine-protein kinase</keyword>
<dbReference type="Gene3D" id="3.30.200.20">
    <property type="entry name" value="Phosphorylase Kinase, domain 1"/>
    <property type="match status" value="1"/>
</dbReference>
<name>A0A3Q1EB02_9TELE</name>
<feature type="compositionally biased region" description="Basic and acidic residues" evidence="13">
    <location>
        <begin position="1379"/>
        <end position="1389"/>
    </location>
</feature>
<feature type="compositionally biased region" description="Low complexity" evidence="13">
    <location>
        <begin position="1573"/>
        <end position="1592"/>
    </location>
</feature>